<gene>
    <name evidence="2" type="ORF">BCR44DRAFT_56694</name>
</gene>
<organism evidence="2 3">
    <name type="scientific">Catenaria anguillulae PL171</name>
    <dbReference type="NCBI Taxonomy" id="765915"/>
    <lineage>
        <taxon>Eukaryota</taxon>
        <taxon>Fungi</taxon>
        <taxon>Fungi incertae sedis</taxon>
        <taxon>Blastocladiomycota</taxon>
        <taxon>Blastocladiomycetes</taxon>
        <taxon>Blastocladiales</taxon>
        <taxon>Catenariaceae</taxon>
        <taxon>Catenaria</taxon>
    </lineage>
</organism>
<feature type="region of interest" description="Disordered" evidence="1">
    <location>
        <begin position="348"/>
        <end position="386"/>
    </location>
</feature>
<evidence type="ECO:0000256" key="1">
    <source>
        <dbReference type="SAM" id="MobiDB-lite"/>
    </source>
</evidence>
<feature type="region of interest" description="Disordered" evidence="1">
    <location>
        <begin position="185"/>
        <end position="216"/>
    </location>
</feature>
<keyword evidence="3" id="KW-1185">Reference proteome</keyword>
<dbReference type="Proteomes" id="UP000193411">
    <property type="component" value="Unassembled WGS sequence"/>
</dbReference>
<name>A0A1Y2HHN3_9FUNG</name>
<evidence type="ECO:0000313" key="2">
    <source>
        <dbReference type="EMBL" id="ORZ33203.1"/>
    </source>
</evidence>
<dbReference type="AlphaFoldDB" id="A0A1Y2HHN3"/>
<evidence type="ECO:0000313" key="3">
    <source>
        <dbReference type="Proteomes" id="UP000193411"/>
    </source>
</evidence>
<reference evidence="2 3" key="1">
    <citation type="submission" date="2016-07" db="EMBL/GenBank/DDBJ databases">
        <title>Pervasive Adenine N6-methylation of Active Genes in Fungi.</title>
        <authorList>
            <consortium name="DOE Joint Genome Institute"/>
            <person name="Mondo S.J."/>
            <person name="Dannebaum R.O."/>
            <person name="Kuo R.C."/>
            <person name="Labutti K."/>
            <person name="Haridas S."/>
            <person name="Kuo A."/>
            <person name="Salamov A."/>
            <person name="Ahrendt S.R."/>
            <person name="Lipzen A."/>
            <person name="Sullivan W."/>
            <person name="Andreopoulos W.B."/>
            <person name="Clum A."/>
            <person name="Lindquist E."/>
            <person name="Daum C."/>
            <person name="Ramamoorthy G.K."/>
            <person name="Gryganskyi A."/>
            <person name="Culley D."/>
            <person name="Magnuson J.K."/>
            <person name="James T.Y."/>
            <person name="O'Malley M.A."/>
            <person name="Stajich J.E."/>
            <person name="Spatafora J.W."/>
            <person name="Visel A."/>
            <person name="Grigoriev I.V."/>
        </authorList>
    </citation>
    <scope>NUCLEOTIDE SEQUENCE [LARGE SCALE GENOMIC DNA]</scope>
    <source>
        <strain evidence="2 3">PL171</strain>
    </source>
</reference>
<comment type="caution">
    <text evidence="2">The sequence shown here is derived from an EMBL/GenBank/DDBJ whole genome shotgun (WGS) entry which is preliminary data.</text>
</comment>
<accession>A0A1Y2HHN3</accession>
<dbReference type="EMBL" id="MCFL01000037">
    <property type="protein sequence ID" value="ORZ33203.1"/>
    <property type="molecule type" value="Genomic_DNA"/>
</dbReference>
<sequence length="386" mass="40801">MTQTIRKAVLAAWTDIQQLTGPPHAITESTHDMNVSTASATSTTSATASSAPLLSESDLFHRFLSTPERHQLLSRPNRPKCNTTTFSSCSKADFDNGPGFQSTTMNLVDPGSATNGPLTADRSQHLFARGSVSAIRQHLVPVRKPIPSPNQIPVRLDAALKSVKTELVPYFESAEGRAALVELAKTRDQQAQSPRRPHSPRDTPSKPLYSSGPPIDLSEDLLADLDPLADLQRVHTGQVESVPNPFTRGPKLPPRPNRASSLRKARVADVALGHVGKRQCFKSLGLPSESSGNSAAGQVVYGRHAGTGLSATSIEGIADAAATLATAATTPAGSGGLIFAPPVVRATRGKQKANGDGQDQPSAKEWRGRGEFGASQLATPSRLDVL</sequence>
<feature type="region of interest" description="Disordered" evidence="1">
    <location>
        <begin position="240"/>
        <end position="263"/>
    </location>
</feature>
<proteinExistence type="predicted"/>
<protein>
    <submittedName>
        <fullName evidence="2">Uncharacterized protein</fullName>
    </submittedName>
</protein>